<dbReference type="InterPro" id="IPR011990">
    <property type="entry name" value="TPR-like_helical_dom_sf"/>
</dbReference>
<protein>
    <submittedName>
        <fullName evidence="1">Starch-binding associating with outer membrane</fullName>
    </submittedName>
</protein>
<dbReference type="Pfam" id="PF12771">
    <property type="entry name" value="SusD-like_2"/>
    <property type="match status" value="1"/>
</dbReference>
<dbReference type="OrthoDB" id="973072at2"/>
<dbReference type="EMBL" id="FNGS01000008">
    <property type="protein sequence ID" value="SDM70677.1"/>
    <property type="molecule type" value="Genomic_DNA"/>
</dbReference>
<name>A0A1G9VF45_9BACT</name>
<evidence type="ECO:0000313" key="1">
    <source>
        <dbReference type="EMBL" id="SDM70677.1"/>
    </source>
</evidence>
<dbReference type="STRING" id="563176.SAMN04488090_4082"/>
<sequence length="511" mass="56493">MKKTLAFVLLAALLSSCDKDFEQINKNPVQSTSIDPVYLFSNAQLNTTLTAQTVHYESSIVQQAITPFGGVNAGANFNIDYRDNTRINWFTFYSGTNNGNNGPIKLLADVLNQTKSDANRSNLYHMARIWKAYVFMVLVDSYGDVPYFQAGQAYLQGTKLPKYDPQADIYTDLAKELDEATAALDATKKIEAGDLFYQGNVAKWKRLGYSLLLRLGMRYSKLDAAKAQSLVQKAFQGGVFQSNDDNVKILYTSIYTSPLGNLWNNTEKANFYLGAPFVAYLKTNNDPRLKVISVKYGEPSKNPEQTTVNTTPADQIGMPYGYDDGSLATAPNFPGKIGSGGWAYSQINRRTVGKVDGPLHFITYAQTQLLLAEAAQRGWIQGAAADFFKAGIAGHMNQLKEYDAAATIAQADIDAYLTAHPLAAATALEQINTQYWVASFLNGPEAFANWRRSGFPTLAPNKYPGRTIKGDFIRRLTYPQLEQSVNADNYNAAVARQGADDLDTRVFWDKP</sequence>
<dbReference type="Gene3D" id="1.25.40.390">
    <property type="match status" value="1"/>
</dbReference>
<dbReference type="Proteomes" id="UP000198901">
    <property type="component" value="Unassembled WGS sequence"/>
</dbReference>
<evidence type="ECO:0000313" key="2">
    <source>
        <dbReference type="Proteomes" id="UP000198901"/>
    </source>
</evidence>
<dbReference type="InterPro" id="IPR041662">
    <property type="entry name" value="SusD-like_2"/>
</dbReference>
<dbReference type="AlphaFoldDB" id="A0A1G9VF45"/>
<accession>A0A1G9VF45</accession>
<organism evidence="1 2">
    <name type="scientific">Siphonobacter aquaeclarae</name>
    <dbReference type="NCBI Taxonomy" id="563176"/>
    <lineage>
        <taxon>Bacteria</taxon>
        <taxon>Pseudomonadati</taxon>
        <taxon>Bacteroidota</taxon>
        <taxon>Cytophagia</taxon>
        <taxon>Cytophagales</taxon>
        <taxon>Cytophagaceae</taxon>
        <taxon>Siphonobacter</taxon>
    </lineage>
</organism>
<keyword evidence="2" id="KW-1185">Reference proteome</keyword>
<dbReference type="PROSITE" id="PS51257">
    <property type="entry name" value="PROKAR_LIPOPROTEIN"/>
    <property type="match status" value="1"/>
</dbReference>
<dbReference type="RefSeq" id="WP_093207351.1">
    <property type="nucleotide sequence ID" value="NZ_FNGS01000008.1"/>
</dbReference>
<gene>
    <name evidence="1" type="ORF">SAMN04488090_4082</name>
</gene>
<dbReference type="SUPFAM" id="SSF48452">
    <property type="entry name" value="TPR-like"/>
    <property type="match status" value="1"/>
</dbReference>
<proteinExistence type="predicted"/>
<reference evidence="1 2" key="1">
    <citation type="submission" date="2016-10" db="EMBL/GenBank/DDBJ databases">
        <authorList>
            <person name="de Groot N.N."/>
        </authorList>
    </citation>
    <scope>NUCLEOTIDE SEQUENCE [LARGE SCALE GENOMIC DNA]</scope>
    <source>
        <strain evidence="1 2">DSM 21668</strain>
    </source>
</reference>